<dbReference type="Proteomes" id="UP001597131">
    <property type="component" value="Unassembled WGS sequence"/>
</dbReference>
<dbReference type="InterPro" id="IPR050266">
    <property type="entry name" value="AB_hydrolase_sf"/>
</dbReference>
<dbReference type="GO" id="GO:0016787">
    <property type="term" value="F:hydrolase activity"/>
    <property type="evidence" value="ECO:0007669"/>
    <property type="project" value="UniProtKB-KW"/>
</dbReference>
<accession>A0ABW3NM86</accession>
<gene>
    <name evidence="3" type="ORF">ACFQ3Q_01300</name>
</gene>
<organism evidence="3 4">
    <name type="scientific">Salegentibacter chungangensis</name>
    <dbReference type="NCBI Taxonomy" id="1335724"/>
    <lineage>
        <taxon>Bacteria</taxon>
        <taxon>Pseudomonadati</taxon>
        <taxon>Bacteroidota</taxon>
        <taxon>Flavobacteriia</taxon>
        <taxon>Flavobacteriales</taxon>
        <taxon>Flavobacteriaceae</taxon>
        <taxon>Salegentibacter</taxon>
    </lineage>
</organism>
<proteinExistence type="predicted"/>
<dbReference type="PANTHER" id="PTHR43798:SF31">
    <property type="entry name" value="AB HYDROLASE SUPERFAMILY PROTEIN YCLE"/>
    <property type="match status" value="1"/>
</dbReference>
<evidence type="ECO:0000256" key="1">
    <source>
        <dbReference type="ARBA" id="ARBA00022801"/>
    </source>
</evidence>
<feature type="domain" description="AB hydrolase-1" evidence="2">
    <location>
        <begin position="19"/>
        <end position="244"/>
    </location>
</feature>
<dbReference type="InterPro" id="IPR000073">
    <property type="entry name" value="AB_hydrolase_1"/>
</dbReference>
<keyword evidence="4" id="KW-1185">Reference proteome</keyword>
<keyword evidence="1 3" id="KW-0378">Hydrolase</keyword>
<dbReference type="PRINTS" id="PR00111">
    <property type="entry name" value="ABHYDROLASE"/>
</dbReference>
<evidence type="ECO:0000313" key="3">
    <source>
        <dbReference type="EMBL" id="MFD1094372.1"/>
    </source>
</evidence>
<dbReference type="EMBL" id="JBHTLI010000001">
    <property type="protein sequence ID" value="MFD1094372.1"/>
    <property type="molecule type" value="Genomic_DNA"/>
</dbReference>
<evidence type="ECO:0000313" key="4">
    <source>
        <dbReference type="Proteomes" id="UP001597131"/>
    </source>
</evidence>
<dbReference type="Gene3D" id="3.40.50.1820">
    <property type="entry name" value="alpha/beta hydrolase"/>
    <property type="match status" value="1"/>
</dbReference>
<dbReference type="SUPFAM" id="SSF53474">
    <property type="entry name" value="alpha/beta-Hydrolases"/>
    <property type="match status" value="1"/>
</dbReference>
<name>A0ABW3NM86_9FLAO</name>
<comment type="caution">
    <text evidence="3">The sequence shown here is derived from an EMBL/GenBank/DDBJ whole genome shotgun (WGS) entry which is preliminary data.</text>
</comment>
<dbReference type="PANTHER" id="PTHR43798">
    <property type="entry name" value="MONOACYLGLYCEROL LIPASE"/>
    <property type="match status" value="1"/>
</dbReference>
<protein>
    <submittedName>
        <fullName evidence="3">Alpha/beta fold hydrolase</fullName>
    </submittedName>
</protein>
<reference evidence="4" key="1">
    <citation type="journal article" date="2019" name="Int. J. Syst. Evol. Microbiol.">
        <title>The Global Catalogue of Microorganisms (GCM) 10K type strain sequencing project: providing services to taxonomists for standard genome sequencing and annotation.</title>
        <authorList>
            <consortium name="The Broad Institute Genomics Platform"/>
            <consortium name="The Broad Institute Genome Sequencing Center for Infectious Disease"/>
            <person name="Wu L."/>
            <person name="Ma J."/>
        </authorList>
    </citation>
    <scope>NUCLEOTIDE SEQUENCE [LARGE SCALE GENOMIC DNA]</scope>
    <source>
        <strain evidence="4">CCUG 64793</strain>
    </source>
</reference>
<dbReference type="RefSeq" id="WP_380742156.1">
    <property type="nucleotide sequence ID" value="NZ_JBHTLI010000001.1"/>
</dbReference>
<dbReference type="InterPro" id="IPR029058">
    <property type="entry name" value="AB_hydrolase_fold"/>
</dbReference>
<dbReference type="Pfam" id="PF00561">
    <property type="entry name" value="Abhydrolase_1"/>
    <property type="match status" value="1"/>
</dbReference>
<sequence>MQIKYKEANIYFTSRGSGKPLVLLHGFLESSEIWGELAAELAQERQVICIDLPGHGNSGCFGEIHEMSEMARAVKAVLDKLEIEKVSFAGHSMGGYVGLEFYNIFPTMVTALVLVNSTPEADSDERKRNRDRATRLVKENKQAFVSMAISNLLTRENNKKFRKELEVLKNSAMNIPTQGITAALQGMKLRKDHTKLFAEYDGNKHIIAGEQDPVMDFERIKKIAATCKSRFKGFPDGHLAYMENTEALLNYLHFIE</sequence>
<evidence type="ECO:0000259" key="2">
    <source>
        <dbReference type="Pfam" id="PF00561"/>
    </source>
</evidence>